<feature type="non-terminal residue" evidence="1">
    <location>
        <position position="214"/>
    </location>
</feature>
<gene>
    <name evidence="1" type="ORF">AMORRO_LOCUS13551</name>
</gene>
<sequence length="214" mass="24054">FSSPKTSSFTDFKTTEILSFPRTAQNNLLPLPLLVWLREFCVIKGVNCSRDSNLMNFSGSDRPSSNNPISEGELISILYLVVSQIRTEQLEVGPSLMRGKSLPRTETVMTNLTKLRDTHVRLYVNAKFGVHICLHRGAFAYSEQDIVYMAEQLSCCRGMHPGKNRKSRGVFHIQVIFQGLKKSFWAAYISDLVQRKKNTSQGNVKACGYVCVPG</sequence>
<dbReference type="AlphaFoldDB" id="A0A9N9NEB2"/>
<keyword evidence="2" id="KW-1185">Reference proteome</keyword>
<comment type="caution">
    <text evidence="1">The sequence shown here is derived from an EMBL/GenBank/DDBJ whole genome shotgun (WGS) entry which is preliminary data.</text>
</comment>
<dbReference type="EMBL" id="CAJVPV010023695">
    <property type="protein sequence ID" value="CAG8724443.1"/>
    <property type="molecule type" value="Genomic_DNA"/>
</dbReference>
<reference evidence="1" key="1">
    <citation type="submission" date="2021-06" db="EMBL/GenBank/DDBJ databases">
        <authorList>
            <person name="Kallberg Y."/>
            <person name="Tangrot J."/>
            <person name="Rosling A."/>
        </authorList>
    </citation>
    <scope>NUCLEOTIDE SEQUENCE</scope>
    <source>
        <strain evidence="1">CL551</strain>
    </source>
</reference>
<evidence type="ECO:0000313" key="1">
    <source>
        <dbReference type="EMBL" id="CAG8724443.1"/>
    </source>
</evidence>
<proteinExistence type="predicted"/>
<accession>A0A9N9NEB2</accession>
<protein>
    <submittedName>
        <fullName evidence="1">17856_t:CDS:1</fullName>
    </submittedName>
</protein>
<dbReference type="Proteomes" id="UP000789342">
    <property type="component" value="Unassembled WGS sequence"/>
</dbReference>
<evidence type="ECO:0000313" key="2">
    <source>
        <dbReference type="Proteomes" id="UP000789342"/>
    </source>
</evidence>
<name>A0A9N9NEB2_9GLOM</name>
<organism evidence="1 2">
    <name type="scientific">Acaulospora morrowiae</name>
    <dbReference type="NCBI Taxonomy" id="94023"/>
    <lineage>
        <taxon>Eukaryota</taxon>
        <taxon>Fungi</taxon>
        <taxon>Fungi incertae sedis</taxon>
        <taxon>Mucoromycota</taxon>
        <taxon>Glomeromycotina</taxon>
        <taxon>Glomeromycetes</taxon>
        <taxon>Diversisporales</taxon>
        <taxon>Acaulosporaceae</taxon>
        <taxon>Acaulospora</taxon>
    </lineage>
</organism>
<feature type="non-terminal residue" evidence="1">
    <location>
        <position position="1"/>
    </location>
</feature>